<protein>
    <recommendedName>
        <fullName evidence="3">Carboxylesterase type B domain-containing protein</fullName>
    </recommendedName>
</protein>
<dbReference type="PANTHER" id="PTHR45570:SF2">
    <property type="entry name" value="ACETYLCHOLINESTERASE 1-LIKE"/>
    <property type="match status" value="1"/>
</dbReference>
<dbReference type="SUPFAM" id="SSF53474">
    <property type="entry name" value="alpha/beta-Hydrolases"/>
    <property type="match status" value="1"/>
</dbReference>
<evidence type="ECO:0000256" key="2">
    <source>
        <dbReference type="SAM" id="SignalP"/>
    </source>
</evidence>
<evidence type="ECO:0000256" key="1">
    <source>
        <dbReference type="ARBA" id="ARBA00010515"/>
    </source>
</evidence>
<accession>A0AAN9B5S3</accession>
<feature type="signal peptide" evidence="2">
    <location>
        <begin position="1"/>
        <end position="20"/>
    </location>
</feature>
<evidence type="ECO:0000313" key="5">
    <source>
        <dbReference type="Proteomes" id="UP001374579"/>
    </source>
</evidence>
<dbReference type="PROSITE" id="PS01173">
    <property type="entry name" value="LIPASE_GDXG_HIS"/>
    <property type="match status" value="1"/>
</dbReference>
<dbReference type="AlphaFoldDB" id="A0AAN9B5S3"/>
<dbReference type="Proteomes" id="UP001374579">
    <property type="component" value="Unassembled WGS sequence"/>
</dbReference>
<dbReference type="Gene3D" id="3.40.50.1820">
    <property type="entry name" value="alpha/beta hydrolase"/>
    <property type="match status" value="1"/>
</dbReference>
<gene>
    <name evidence="4" type="ORF">V1264_002634</name>
</gene>
<name>A0AAN9B5S3_9CAEN</name>
<feature type="domain" description="Carboxylesterase type B" evidence="3">
    <location>
        <begin position="24"/>
        <end position="513"/>
    </location>
</feature>
<dbReference type="GO" id="GO:0016787">
    <property type="term" value="F:hydrolase activity"/>
    <property type="evidence" value="ECO:0007669"/>
    <property type="project" value="InterPro"/>
</dbReference>
<dbReference type="EMBL" id="JBAMIC010000012">
    <property type="protein sequence ID" value="KAK7098304.1"/>
    <property type="molecule type" value="Genomic_DNA"/>
</dbReference>
<keyword evidence="2" id="KW-0732">Signal</keyword>
<dbReference type="InterPro" id="IPR002018">
    <property type="entry name" value="CarbesteraseB"/>
</dbReference>
<proteinExistence type="inferred from homology"/>
<keyword evidence="5" id="KW-1185">Reference proteome</keyword>
<evidence type="ECO:0000313" key="4">
    <source>
        <dbReference type="EMBL" id="KAK7098304.1"/>
    </source>
</evidence>
<organism evidence="4 5">
    <name type="scientific">Littorina saxatilis</name>
    <dbReference type="NCBI Taxonomy" id="31220"/>
    <lineage>
        <taxon>Eukaryota</taxon>
        <taxon>Metazoa</taxon>
        <taxon>Spiralia</taxon>
        <taxon>Lophotrochozoa</taxon>
        <taxon>Mollusca</taxon>
        <taxon>Gastropoda</taxon>
        <taxon>Caenogastropoda</taxon>
        <taxon>Littorinimorpha</taxon>
        <taxon>Littorinoidea</taxon>
        <taxon>Littorinidae</taxon>
        <taxon>Littorina</taxon>
    </lineage>
</organism>
<reference evidence="4 5" key="1">
    <citation type="submission" date="2024-02" db="EMBL/GenBank/DDBJ databases">
        <title>Chromosome-scale genome assembly of the rough periwinkle Littorina saxatilis.</title>
        <authorList>
            <person name="De Jode A."/>
            <person name="Faria R."/>
            <person name="Formenti G."/>
            <person name="Sims Y."/>
            <person name="Smith T.P."/>
            <person name="Tracey A."/>
            <person name="Wood J.M.D."/>
            <person name="Zagrodzka Z.B."/>
            <person name="Johannesson K."/>
            <person name="Butlin R.K."/>
            <person name="Leder E.H."/>
        </authorList>
    </citation>
    <scope>NUCLEOTIDE SEQUENCE [LARGE SCALE GENOMIC DNA]</scope>
    <source>
        <strain evidence="4">Snail1</strain>
        <tissue evidence="4">Muscle</tissue>
    </source>
</reference>
<comment type="similarity">
    <text evidence="1">Belongs to the 'GDXG' lipolytic enzyme family.</text>
</comment>
<dbReference type="InterPro" id="IPR002168">
    <property type="entry name" value="Lipase_GDXG_HIS_AS"/>
</dbReference>
<dbReference type="PANTHER" id="PTHR45570">
    <property type="entry name" value="CARBOXYLIC ESTER HYDROLASE"/>
    <property type="match status" value="1"/>
</dbReference>
<feature type="chain" id="PRO_5042974753" description="Carboxylesterase type B domain-containing protein" evidence="2">
    <location>
        <begin position="21"/>
        <end position="669"/>
    </location>
</feature>
<sequence length="669" mass="73220">MRRLLLLSLVALLSLPTIEAITDSLVVRVSGGFVQGAVHKGSVHYLGIPYGSAQRFQFPTLSATRWPGIRNASLPGPQCPQRCPPVIRDLYCLPDSQVSESCLLVNVFHPGYNLPSGQLFPVMVFIHGGGFESGSGAAPLYNGDYLARVGGVIVVTINYRLGALGFLPIFNGYDDVIGNFGFRDQQVALQWVKSNIAAFDGDANKVTLVGAEAGCQSVGLHLTSFTSRTLFHSAIMHSCPFTLPFRGKNESRQMAKDFAVALGCQDNDITCMRKKSVPDILRAQERISDEVNFRSPSLRKFEVWGPIVDMRTVHDSNLLEEMMTTLLVRNSAAASKPVLMGFVSQEGRTSVYRNFPLPVSNNFFQRLIEAELPDNWRQVAETPESPYHTKDRADARAELVRFLNDFVYICPARKVAAQLGSSAGSENGEQNVWLYDFDPKVMWSPGGSSWPPGGESYCQNDACQGLGLLYLFSPTAIPESKRAPTEGLRRTMVLYWTNFVKYHNPNGPKTSSVASQQPQPSRGSVLLARGSTTLQQLNSQRASSLAPRRSFNSPASFGGLIQSAALASGRFSPSAGSPQLQERLSYFNTRQTFSSAVALASMFSQFRRSTPTPPATRSSRVEFIAWPSYVTGGAATSSGVTLLLTQPSPVVRESLFEDICKFWDIVGFA</sequence>
<evidence type="ECO:0000259" key="3">
    <source>
        <dbReference type="Pfam" id="PF00135"/>
    </source>
</evidence>
<dbReference type="InterPro" id="IPR029058">
    <property type="entry name" value="AB_hydrolase_fold"/>
</dbReference>
<dbReference type="Pfam" id="PF00135">
    <property type="entry name" value="COesterase"/>
    <property type="match status" value="1"/>
</dbReference>
<comment type="caution">
    <text evidence="4">The sequence shown here is derived from an EMBL/GenBank/DDBJ whole genome shotgun (WGS) entry which is preliminary data.</text>
</comment>